<evidence type="ECO:0000256" key="2">
    <source>
        <dbReference type="ARBA" id="ARBA00022618"/>
    </source>
</evidence>
<evidence type="ECO:0000256" key="8">
    <source>
        <dbReference type="ARBA" id="ARBA00023306"/>
    </source>
</evidence>
<dbReference type="GO" id="GO:0005886">
    <property type="term" value="C:plasma membrane"/>
    <property type="evidence" value="ECO:0007669"/>
    <property type="project" value="UniProtKB-SubCell"/>
</dbReference>
<evidence type="ECO:0000256" key="1">
    <source>
        <dbReference type="ARBA" id="ARBA00022475"/>
    </source>
</evidence>
<evidence type="ECO:0000313" key="14">
    <source>
        <dbReference type="Proteomes" id="UP000311008"/>
    </source>
</evidence>
<comment type="subcellular location">
    <subcellularLocation>
        <location evidence="10">Cell membrane</location>
        <topology evidence="10">Peripheral membrane protein</topology>
        <orientation evidence="10">Cytoplasmic side</orientation>
    </subcellularLocation>
</comment>
<feature type="binding site" evidence="10">
    <location>
        <position position="290"/>
    </location>
    <ligand>
        <name>UDP-N-acetyl-alpha-D-glucosamine</name>
        <dbReference type="ChEBI" id="CHEBI:57705"/>
    </ligand>
</feature>
<evidence type="ECO:0000256" key="3">
    <source>
        <dbReference type="ARBA" id="ARBA00022676"/>
    </source>
</evidence>
<evidence type="ECO:0000256" key="7">
    <source>
        <dbReference type="ARBA" id="ARBA00023136"/>
    </source>
</evidence>
<dbReference type="GO" id="GO:0008360">
    <property type="term" value="P:regulation of cell shape"/>
    <property type="evidence" value="ECO:0007669"/>
    <property type="project" value="UniProtKB-KW"/>
</dbReference>
<organism evidence="13 14">
    <name type="scientific">Methylophilus medardicus</name>
    <dbReference type="NCBI Taxonomy" id="2588534"/>
    <lineage>
        <taxon>Bacteria</taxon>
        <taxon>Pseudomonadati</taxon>
        <taxon>Pseudomonadota</taxon>
        <taxon>Betaproteobacteria</taxon>
        <taxon>Nitrosomonadales</taxon>
        <taxon>Methylophilaceae</taxon>
        <taxon>Methylophilus</taxon>
    </lineage>
</organism>
<dbReference type="GO" id="GO:0050511">
    <property type="term" value="F:undecaprenyldiphospho-muramoylpentapeptide beta-N-acetylglucosaminyltransferase activity"/>
    <property type="evidence" value="ECO:0007669"/>
    <property type="project" value="UniProtKB-UniRule"/>
</dbReference>
<dbReference type="GO" id="GO:0005975">
    <property type="term" value="P:carbohydrate metabolic process"/>
    <property type="evidence" value="ECO:0007669"/>
    <property type="project" value="InterPro"/>
</dbReference>
<dbReference type="EC" id="2.4.1.227" evidence="10"/>
<evidence type="ECO:0000256" key="4">
    <source>
        <dbReference type="ARBA" id="ARBA00022679"/>
    </source>
</evidence>
<dbReference type="InterPro" id="IPR004276">
    <property type="entry name" value="GlycoTrans_28_N"/>
</dbReference>
<dbReference type="GO" id="GO:0051991">
    <property type="term" value="F:UDP-N-acetyl-D-glucosamine:N-acetylmuramoyl-L-alanyl-D-glutamyl-meso-2,6-diaminopimelyl-D-alanyl-D-alanine-diphosphoundecaprenol 4-beta-N-acetylglucosaminlytransferase activity"/>
    <property type="evidence" value="ECO:0007669"/>
    <property type="project" value="RHEA"/>
</dbReference>
<protein>
    <recommendedName>
        <fullName evidence="10">UDP-N-acetylglucosamine--N-acetylmuramyl-(pentapeptide) pyrophosphoryl-undecaprenol N-acetylglucosamine transferase</fullName>
        <ecNumber evidence="10">2.4.1.227</ecNumber>
    </recommendedName>
    <alternativeName>
        <fullName evidence="10">Undecaprenyl-PP-MurNAc-pentapeptide-UDPGlcNAc GlcNAc transferase</fullName>
    </alternativeName>
</protein>
<dbReference type="CDD" id="cd03785">
    <property type="entry name" value="GT28_MurG"/>
    <property type="match status" value="1"/>
</dbReference>
<comment type="function">
    <text evidence="10">Cell wall formation. Catalyzes the transfer of a GlcNAc subunit on undecaprenyl-pyrophosphoryl-MurNAc-pentapeptide (lipid intermediate I) to form undecaprenyl-pyrophosphoryl-MurNAc-(pentapeptide)GlcNAc (lipid intermediate II).</text>
</comment>
<dbReference type="SUPFAM" id="SSF53756">
    <property type="entry name" value="UDP-Glycosyltransferase/glycogen phosphorylase"/>
    <property type="match status" value="1"/>
</dbReference>
<reference evidence="14" key="1">
    <citation type="journal article" date="2019" name="ISME J.">
        <title>Evolution in action: habitat transition from sediment to the pelagial leads to genome streamlining in Methylophilaceae.</title>
        <authorList>
            <person name="Salcher M."/>
            <person name="Schaefle D."/>
            <person name="Kaspar M."/>
            <person name="Neuenschwander S.M."/>
            <person name="Ghai R."/>
        </authorList>
    </citation>
    <scope>NUCLEOTIDE SEQUENCE [LARGE SCALE GENOMIC DNA]</scope>
    <source>
        <strain evidence="14">MMS-M-51</strain>
    </source>
</reference>
<keyword evidence="3 10" id="KW-0328">Glycosyltransferase</keyword>
<keyword evidence="5 10" id="KW-0133">Cell shape</keyword>
<dbReference type="InterPro" id="IPR006009">
    <property type="entry name" value="GlcNAc_MurG"/>
</dbReference>
<proteinExistence type="inferred from homology"/>
<dbReference type="AlphaFoldDB" id="A0A5B8CV43"/>
<name>A0A5B8CV43_9PROT</name>
<dbReference type="OrthoDB" id="9808936at2"/>
<dbReference type="UniPathway" id="UPA00219"/>
<keyword evidence="14" id="KW-1185">Reference proteome</keyword>
<dbReference type="NCBIfam" id="TIGR01133">
    <property type="entry name" value="murG"/>
    <property type="match status" value="1"/>
</dbReference>
<dbReference type="PANTHER" id="PTHR21015:SF22">
    <property type="entry name" value="GLYCOSYLTRANSFERASE"/>
    <property type="match status" value="1"/>
</dbReference>
<keyword evidence="1 10" id="KW-1003">Cell membrane</keyword>
<evidence type="ECO:0000256" key="10">
    <source>
        <dbReference type="HAMAP-Rule" id="MF_00033"/>
    </source>
</evidence>
<evidence type="ECO:0000259" key="11">
    <source>
        <dbReference type="Pfam" id="PF03033"/>
    </source>
</evidence>
<keyword evidence="6 10" id="KW-0573">Peptidoglycan synthesis</keyword>
<keyword evidence="8 10" id="KW-0131">Cell cycle</keyword>
<dbReference type="GO" id="GO:0071555">
    <property type="term" value="P:cell wall organization"/>
    <property type="evidence" value="ECO:0007669"/>
    <property type="project" value="UniProtKB-KW"/>
</dbReference>
<feature type="domain" description="Glycosyltransferase family 28 N-terminal" evidence="11">
    <location>
        <begin position="8"/>
        <end position="144"/>
    </location>
</feature>
<dbReference type="GO" id="GO:0009252">
    <property type="term" value="P:peptidoglycan biosynthetic process"/>
    <property type="evidence" value="ECO:0007669"/>
    <property type="project" value="UniProtKB-UniRule"/>
</dbReference>
<feature type="binding site" evidence="10">
    <location>
        <position position="191"/>
    </location>
    <ligand>
        <name>UDP-N-acetyl-alpha-D-glucosamine</name>
        <dbReference type="ChEBI" id="CHEBI:57705"/>
    </ligand>
</feature>
<gene>
    <name evidence="10 13" type="primary">murG</name>
    <name evidence="13" type="ORF">FIU01_10675</name>
</gene>
<keyword evidence="9 10" id="KW-0961">Cell wall biogenesis/degradation</keyword>
<dbReference type="RefSeq" id="WP_140004269.1">
    <property type="nucleotide sequence ID" value="NZ_CP040946.1"/>
</dbReference>
<dbReference type="Pfam" id="PF03033">
    <property type="entry name" value="Glyco_transf_28"/>
    <property type="match status" value="1"/>
</dbReference>
<feature type="domain" description="Glycosyl transferase family 28 C-terminal" evidence="12">
    <location>
        <begin position="185"/>
        <end position="340"/>
    </location>
</feature>
<keyword evidence="7 10" id="KW-0472">Membrane</keyword>
<accession>A0A5B8CV43</accession>
<dbReference type="Proteomes" id="UP000311008">
    <property type="component" value="Chromosome"/>
</dbReference>
<dbReference type="InterPro" id="IPR007235">
    <property type="entry name" value="Glyco_trans_28_C"/>
</dbReference>
<dbReference type="GO" id="GO:0051301">
    <property type="term" value="P:cell division"/>
    <property type="evidence" value="ECO:0007669"/>
    <property type="project" value="UniProtKB-KW"/>
</dbReference>
<comment type="pathway">
    <text evidence="10">Cell wall biogenesis; peptidoglycan biosynthesis.</text>
</comment>
<feature type="binding site" evidence="10">
    <location>
        <position position="163"/>
    </location>
    <ligand>
        <name>UDP-N-acetyl-alpha-D-glucosamine</name>
        <dbReference type="ChEBI" id="CHEBI:57705"/>
    </ligand>
</feature>
<dbReference type="PANTHER" id="PTHR21015">
    <property type="entry name" value="UDP-N-ACETYLGLUCOSAMINE--N-ACETYLMURAMYL-(PENTAPEPTIDE) PYROPHOSPHORYL-UNDECAPRENOL N-ACETYLGLUCOSAMINE TRANSFERASE 1"/>
    <property type="match status" value="1"/>
</dbReference>
<dbReference type="Pfam" id="PF04101">
    <property type="entry name" value="Glyco_tran_28_C"/>
    <property type="match status" value="1"/>
</dbReference>
<evidence type="ECO:0000259" key="12">
    <source>
        <dbReference type="Pfam" id="PF04101"/>
    </source>
</evidence>
<evidence type="ECO:0000256" key="9">
    <source>
        <dbReference type="ARBA" id="ARBA00023316"/>
    </source>
</evidence>
<feature type="binding site" evidence="10">
    <location>
        <begin position="14"/>
        <end position="16"/>
    </location>
    <ligand>
        <name>UDP-N-acetyl-alpha-D-glucosamine</name>
        <dbReference type="ChEBI" id="CHEBI:57705"/>
    </ligand>
</feature>
<feature type="binding site" evidence="10">
    <location>
        <position position="126"/>
    </location>
    <ligand>
        <name>UDP-N-acetyl-alpha-D-glucosamine</name>
        <dbReference type="ChEBI" id="CHEBI:57705"/>
    </ligand>
</feature>
<dbReference type="Gene3D" id="3.40.50.2000">
    <property type="entry name" value="Glycogen Phosphorylase B"/>
    <property type="match status" value="2"/>
</dbReference>
<keyword evidence="4 10" id="KW-0808">Transferase</keyword>
<evidence type="ECO:0000256" key="5">
    <source>
        <dbReference type="ARBA" id="ARBA00022960"/>
    </source>
</evidence>
<dbReference type="KEGG" id="mmec:FIU01_10675"/>
<evidence type="ECO:0000313" key="13">
    <source>
        <dbReference type="EMBL" id="QDC44940.1"/>
    </source>
</evidence>
<feature type="binding site" evidence="10">
    <location>
        <begin position="264"/>
        <end position="269"/>
    </location>
    <ligand>
        <name>UDP-N-acetyl-alpha-D-glucosamine</name>
        <dbReference type="ChEBI" id="CHEBI:57705"/>
    </ligand>
</feature>
<keyword evidence="2 10" id="KW-0132">Cell division</keyword>
<evidence type="ECO:0000256" key="6">
    <source>
        <dbReference type="ARBA" id="ARBA00022984"/>
    </source>
</evidence>
<comment type="catalytic activity">
    <reaction evidence="10">
        <text>di-trans,octa-cis-undecaprenyl diphospho-N-acetyl-alpha-D-muramoyl-L-alanyl-D-glutamyl-meso-2,6-diaminopimeloyl-D-alanyl-D-alanine + UDP-N-acetyl-alpha-D-glucosamine = di-trans,octa-cis-undecaprenyl diphospho-[N-acetyl-alpha-D-glucosaminyl-(1-&gt;4)]-N-acetyl-alpha-D-muramoyl-L-alanyl-D-glutamyl-meso-2,6-diaminopimeloyl-D-alanyl-D-alanine + UDP + H(+)</text>
        <dbReference type="Rhea" id="RHEA:31227"/>
        <dbReference type="ChEBI" id="CHEBI:15378"/>
        <dbReference type="ChEBI" id="CHEBI:57705"/>
        <dbReference type="ChEBI" id="CHEBI:58223"/>
        <dbReference type="ChEBI" id="CHEBI:61387"/>
        <dbReference type="ChEBI" id="CHEBI:61388"/>
        <dbReference type="EC" id="2.4.1.227"/>
    </reaction>
</comment>
<comment type="similarity">
    <text evidence="10">Belongs to the glycosyltransferase 28 family. MurG subfamily.</text>
</comment>
<dbReference type="EMBL" id="CP040946">
    <property type="protein sequence ID" value="QDC44940.1"/>
    <property type="molecule type" value="Genomic_DNA"/>
</dbReference>
<dbReference type="HAMAP" id="MF_00033">
    <property type="entry name" value="MurG"/>
    <property type="match status" value="1"/>
</dbReference>
<feature type="binding site" evidence="10">
    <location>
        <position position="245"/>
    </location>
    <ligand>
        <name>UDP-N-acetyl-alpha-D-glucosamine</name>
        <dbReference type="ChEBI" id="CHEBI:57705"/>
    </ligand>
</feature>
<sequence length="366" mass="38715">MSQQYTLMVMAGGTGGHVYPAMAVADALLAAGWKIVWLATEGGMENRLIANKPYDKAMMTMQGVRGKGWLGWLTLPVKLARAFAQARAAIKQHQPDVVLGMGGFAAFPGGVMAKLSGLPLVIHEQNSVAGLTNKVLARLADRVLTGFPGALGVRGEMVGNPVREMITTLPVPEQRFATHHGALRILVVGGSLGAVALNTLVPQAFATLPVQARPQIIHQAGEKQFEALKKAYAEAGVAADCRAFIHDMAEVYAWADLVICRAGALTVAELANVGAASILVPFPFAVDDHQTTNAAYLQQAGAALLIQQRDLDVAKLAATLQTLDRASCLAMALKARALAKPQATQEVAACCQQLASNHYNKKQRAA</sequence>